<keyword evidence="6" id="KW-0808">Transferase</keyword>
<protein>
    <recommendedName>
        <fullName evidence="3">histidine kinase</fullName>
        <ecNumber evidence="3">2.7.13.3</ecNumber>
    </recommendedName>
</protein>
<dbReference type="CDD" id="cd00082">
    <property type="entry name" value="HisKA"/>
    <property type="match status" value="1"/>
</dbReference>
<dbReference type="AlphaFoldDB" id="C0CRL2"/>
<dbReference type="eggNOG" id="COG2770">
    <property type="taxonomic scope" value="Bacteria"/>
</dbReference>
<evidence type="ECO:0000256" key="9">
    <source>
        <dbReference type="ARBA" id="ARBA00022777"/>
    </source>
</evidence>
<dbReference type="RefSeq" id="WP_005951968.1">
    <property type="nucleotide sequence ID" value="NZ_CP136423.1"/>
</dbReference>
<dbReference type="InterPro" id="IPR003661">
    <property type="entry name" value="HisK_dim/P_dom"/>
</dbReference>
<dbReference type="FunFam" id="3.30.565.10:FF:000006">
    <property type="entry name" value="Sensor histidine kinase WalK"/>
    <property type="match status" value="1"/>
</dbReference>
<dbReference type="PROSITE" id="PS50885">
    <property type="entry name" value="HAMP"/>
    <property type="match status" value="1"/>
</dbReference>
<dbReference type="Gene3D" id="1.10.287.130">
    <property type="match status" value="1"/>
</dbReference>
<evidence type="ECO:0000256" key="2">
    <source>
        <dbReference type="ARBA" id="ARBA00004651"/>
    </source>
</evidence>
<accession>C0CRL2</accession>
<keyword evidence="5" id="KW-0597">Phosphoprotein</keyword>
<gene>
    <name evidence="17" type="ORF">RUMHYD_03526</name>
</gene>
<dbReference type="PRINTS" id="PR00344">
    <property type="entry name" value="BCTRLSENSOR"/>
</dbReference>
<dbReference type="GeneID" id="86823332"/>
<dbReference type="InterPro" id="IPR036890">
    <property type="entry name" value="HATPase_C_sf"/>
</dbReference>
<organism evidence="17 18">
    <name type="scientific">Blautia hydrogenotrophica (strain DSM 10507 / JCM 14656 / S5a33)</name>
    <name type="common">Ruminococcus hydrogenotrophicus</name>
    <dbReference type="NCBI Taxonomy" id="476272"/>
    <lineage>
        <taxon>Bacteria</taxon>
        <taxon>Bacillati</taxon>
        <taxon>Bacillota</taxon>
        <taxon>Clostridia</taxon>
        <taxon>Lachnospirales</taxon>
        <taxon>Lachnospiraceae</taxon>
        <taxon>Blautia</taxon>
    </lineage>
</organism>
<dbReference type="InterPro" id="IPR050398">
    <property type="entry name" value="HssS/ArlS-like"/>
</dbReference>
<dbReference type="Gene3D" id="3.30.565.10">
    <property type="entry name" value="Histidine kinase-like ATPase, C-terminal domain"/>
    <property type="match status" value="1"/>
</dbReference>
<evidence type="ECO:0000256" key="5">
    <source>
        <dbReference type="ARBA" id="ARBA00022553"/>
    </source>
</evidence>
<evidence type="ECO:0000313" key="17">
    <source>
        <dbReference type="EMBL" id="EEG47627.1"/>
    </source>
</evidence>
<keyword evidence="10" id="KW-0067">ATP-binding</keyword>
<reference evidence="17 18" key="2">
    <citation type="submission" date="2009-02" db="EMBL/GenBank/DDBJ databases">
        <title>Draft genome sequence of Blautia hydrogenotrophica DSM 10507 (Ruminococcus hydrogenotrophicus DSM 10507).</title>
        <authorList>
            <person name="Sudarsanam P."/>
            <person name="Ley R."/>
            <person name="Guruge J."/>
            <person name="Turnbaugh P.J."/>
            <person name="Mahowald M."/>
            <person name="Liep D."/>
            <person name="Gordon J."/>
        </authorList>
    </citation>
    <scope>NUCLEOTIDE SEQUENCE [LARGE SCALE GENOMIC DNA]</scope>
    <source>
        <strain evidence="18">DSM 10507 / JCM 14656 / S5a33</strain>
    </source>
</reference>
<dbReference type="Pfam" id="PF00672">
    <property type="entry name" value="HAMP"/>
    <property type="match status" value="1"/>
</dbReference>
<keyword evidence="12" id="KW-0902">Two-component regulatory system</keyword>
<keyword evidence="11 14" id="KW-1133">Transmembrane helix</keyword>
<evidence type="ECO:0000256" key="3">
    <source>
        <dbReference type="ARBA" id="ARBA00012438"/>
    </source>
</evidence>
<dbReference type="SUPFAM" id="SSF47384">
    <property type="entry name" value="Homodimeric domain of signal transducing histidine kinase"/>
    <property type="match status" value="1"/>
</dbReference>
<dbReference type="SMART" id="SM00387">
    <property type="entry name" value="HATPase_c"/>
    <property type="match status" value="1"/>
</dbReference>
<evidence type="ECO:0000256" key="12">
    <source>
        <dbReference type="ARBA" id="ARBA00023012"/>
    </source>
</evidence>
<evidence type="ECO:0000256" key="13">
    <source>
        <dbReference type="ARBA" id="ARBA00023136"/>
    </source>
</evidence>
<dbReference type="EC" id="2.7.13.3" evidence="3"/>
<keyword evidence="8" id="KW-0547">Nucleotide-binding</keyword>
<dbReference type="FunFam" id="1.10.287.130:FF:000001">
    <property type="entry name" value="Two-component sensor histidine kinase"/>
    <property type="match status" value="1"/>
</dbReference>
<dbReference type="InterPro" id="IPR003660">
    <property type="entry name" value="HAMP_dom"/>
</dbReference>
<keyword evidence="4" id="KW-1003">Cell membrane</keyword>
<dbReference type="PANTHER" id="PTHR45528">
    <property type="entry name" value="SENSOR HISTIDINE KINASE CPXA"/>
    <property type="match status" value="1"/>
</dbReference>
<dbReference type="Pfam" id="PF00512">
    <property type="entry name" value="HisKA"/>
    <property type="match status" value="1"/>
</dbReference>
<dbReference type="SMART" id="SM00304">
    <property type="entry name" value="HAMP"/>
    <property type="match status" value="1"/>
</dbReference>
<evidence type="ECO:0000313" key="18">
    <source>
        <dbReference type="Proteomes" id="UP000003100"/>
    </source>
</evidence>
<evidence type="ECO:0000256" key="6">
    <source>
        <dbReference type="ARBA" id="ARBA00022679"/>
    </source>
</evidence>
<evidence type="ECO:0000259" key="16">
    <source>
        <dbReference type="PROSITE" id="PS50885"/>
    </source>
</evidence>
<evidence type="ECO:0000259" key="15">
    <source>
        <dbReference type="PROSITE" id="PS50109"/>
    </source>
</evidence>
<keyword evidence="18" id="KW-1185">Reference proteome</keyword>
<evidence type="ECO:0000256" key="14">
    <source>
        <dbReference type="SAM" id="Phobius"/>
    </source>
</evidence>
<keyword evidence="7 14" id="KW-0812">Transmembrane</keyword>
<dbReference type="SUPFAM" id="SSF158472">
    <property type="entry name" value="HAMP domain-like"/>
    <property type="match status" value="1"/>
</dbReference>
<dbReference type="GO" id="GO:0000155">
    <property type="term" value="F:phosphorelay sensor kinase activity"/>
    <property type="evidence" value="ECO:0007669"/>
    <property type="project" value="InterPro"/>
</dbReference>
<proteinExistence type="predicted"/>
<dbReference type="CDD" id="cd06225">
    <property type="entry name" value="HAMP"/>
    <property type="match status" value="1"/>
</dbReference>
<dbReference type="InterPro" id="IPR036097">
    <property type="entry name" value="HisK_dim/P_sf"/>
</dbReference>
<dbReference type="SUPFAM" id="SSF55874">
    <property type="entry name" value="ATPase domain of HSP90 chaperone/DNA topoisomerase II/histidine kinase"/>
    <property type="match status" value="1"/>
</dbReference>
<comment type="subcellular location">
    <subcellularLocation>
        <location evidence="2">Cell membrane</location>
        <topology evidence="2">Multi-pass membrane protein</topology>
    </subcellularLocation>
</comment>
<dbReference type="CDD" id="cd00075">
    <property type="entry name" value="HATPase"/>
    <property type="match status" value="1"/>
</dbReference>
<dbReference type="PROSITE" id="PS50109">
    <property type="entry name" value="HIS_KIN"/>
    <property type="match status" value="1"/>
</dbReference>
<dbReference type="PANTHER" id="PTHR45528:SF1">
    <property type="entry name" value="SENSOR HISTIDINE KINASE CPXA"/>
    <property type="match status" value="1"/>
</dbReference>
<dbReference type="InterPro" id="IPR005467">
    <property type="entry name" value="His_kinase_dom"/>
</dbReference>
<evidence type="ECO:0000256" key="1">
    <source>
        <dbReference type="ARBA" id="ARBA00000085"/>
    </source>
</evidence>
<sequence length="454" mass="51458">MKKLPLKWKLTILYTIFMMLLTGGMIGVLLSLSNKEILTSMERALEEKVFSVFDDVEWEDGKLDIDSDITEVEDGIYLSVYDGSGNLLSGRIPYEFTENVGLSQGLQRLTIGGTKWYVMDATSNIEGYGLIFVRGIASVTKAESSLQITLRLSMILFPIMVILLACLGYFFIHRTLKPVAKITATAREIYEKEDLSKRIGLESGKDEIHELAQTFDRMLEKLEAAFEKEKQFTSDASHELRTPVTVILSQCEYLLEDAELSKEERESVEVIRRKAQNMARMISQLLFLSRADQNRQTIHKEYLDLTLLTEIAVEEQQEFAQARGIRIETEIQDGIHGMADETLFIRIWMNLIGNAIVYGRDGGWIKVGLSQRGEVVRGSVQDNGIGIAEKHLPRIWERFYQVESSRSAREETSSGLGLPMVKWIVEAHGGTITAESEYGKGTKFVFEILLQEKN</sequence>
<dbReference type="GO" id="GO:0005524">
    <property type="term" value="F:ATP binding"/>
    <property type="evidence" value="ECO:0007669"/>
    <property type="project" value="UniProtKB-KW"/>
</dbReference>
<dbReference type="SMART" id="SM00388">
    <property type="entry name" value="HisKA"/>
    <property type="match status" value="1"/>
</dbReference>
<dbReference type="Proteomes" id="UP000003100">
    <property type="component" value="Unassembled WGS sequence"/>
</dbReference>
<dbReference type="Gene3D" id="6.10.340.10">
    <property type="match status" value="1"/>
</dbReference>
<evidence type="ECO:0000256" key="11">
    <source>
        <dbReference type="ARBA" id="ARBA00022989"/>
    </source>
</evidence>
<comment type="catalytic activity">
    <reaction evidence="1">
        <text>ATP + protein L-histidine = ADP + protein N-phospho-L-histidine.</text>
        <dbReference type="EC" id="2.7.13.3"/>
    </reaction>
</comment>
<evidence type="ECO:0000256" key="4">
    <source>
        <dbReference type="ARBA" id="ARBA00022475"/>
    </source>
</evidence>
<dbReference type="HOGENOM" id="CLU_000445_89_6_9"/>
<dbReference type="GO" id="GO:0005886">
    <property type="term" value="C:plasma membrane"/>
    <property type="evidence" value="ECO:0007669"/>
    <property type="project" value="UniProtKB-SubCell"/>
</dbReference>
<dbReference type="eggNOG" id="COG5002">
    <property type="taxonomic scope" value="Bacteria"/>
</dbReference>
<reference evidence="17 18" key="1">
    <citation type="submission" date="2009-01" db="EMBL/GenBank/DDBJ databases">
        <authorList>
            <person name="Fulton L."/>
            <person name="Clifton S."/>
            <person name="Fulton B."/>
            <person name="Xu J."/>
            <person name="Minx P."/>
            <person name="Pepin K.H."/>
            <person name="Johnson M."/>
            <person name="Bhonagiri V."/>
            <person name="Nash W.E."/>
            <person name="Mardis E.R."/>
            <person name="Wilson R.K."/>
        </authorList>
    </citation>
    <scope>NUCLEOTIDE SEQUENCE [LARGE SCALE GENOMIC DNA]</scope>
    <source>
        <strain evidence="18">DSM 10507 / JCM 14656 / S5a33</strain>
    </source>
</reference>
<dbReference type="EMBL" id="ACBZ01000187">
    <property type="protein sequence ID" value="EEG47627.1"/>
    <property type="molecule type" value="Genomic_DNA"/>
</dbReference>
<evidence type="ECO:0000256" key="10">
    <source>
        <dbReference type="ARBA" id="ARBA00022840"/>
    </source>
</evidence>
<dbReference type="PATRIC" id="fig|476272.21.peg.201"/>
<dbReference type="InterPro" id="IPR004358">
    <property type="entry name" value="Sig_transdc_His_kin-like_C"/>
</dbReference>
<keyword evidence="9" id="KW-0418">Kinase</keyword>
<feature type="domain" description="Histidine kinase" evidence="15">
    <location>
        <begin position="235"/>
        <end position="452"/>
    </location>
</feature>
<name>C0CRL2_BLAHS</name>
<evidence type="ECO:0000256" key="7">
    <source>
        <dbReference type="ARBA" id="ARBA00022692"/>
    </source>
</evidence>
<feature type="transmembrane region" description="Helical" evidence="14">
    <location>
        <begin position="150"/>
        <end position="172"/>
    </location>
</feature>
<feature type="transmembrane region" description="Helical" evidence="14">
    <location>
        <begin position="12"/>
        <end position="33"/>
    </location>
</feature>
<dbReference type="Pfam" id="PF02518">
    <property type="entry name" value="HATPase_c"/>
    <property type="match status" value="1"/>
</dbReference>
<keyword evidence="13 14" id="KW-0472">Membrane</keyword>
<evidence type="ECO:0000256" key="8">
    <source>
        <dbReference type="ARBA" id="ARBA00022741"/>
    </source>
</evidence>
<feature type="domain" description="HAMP" evidence="16">
    <location>
        <begin position="173"/>
        <end position="227"/>
    </location>
</feature>
<dbReference type="InterPro" id="IPR003594">
    <property type="entry name" value="HATPase_dom"/>
</dbReference>